<feature type="region of interest" description="Disordered" evidence="1">
    <location>
        <begin position="293"/>
        <end position="316"/>
    </location>
</feature>
<name>A0A199V0Z7_ANACO</name>
<dbReference type="EMBL" id="LSRQ01003782">
    <property type="protein sequence ID" value="OAY70719.1"/>
    <property type="molecule type" value="Genomic_DNA"/>
</dbReference>
<dbReference type="STRING" id="4615.A0A199V0Z7"/>
<feature type="compositionally biased region" description="Basic and acidic residues" evidence="1">
    <location>
        <begin position="614"/>
        <end position="629"/>
    </location>
</feature>
<sequence length="678" mass="76603">MPPESLFRHSLLCPSAPGGPLLDLAASLGALRYPASLKPSSELRNEAQFHLPLADPAADLCFSLDSELGDLGSNFFYRDCPGVVTTPEPDTSPRSFTLPGFLLTECANFVCRDGSCDSGGADSLGAGIRILPSEYWALRCEVEAWRDYPVSYSYSVLCVASSLDRVEESALKRWIISNSDQYGILIDAAMRDHIHLLLKLCLKAVATEACCSLKLLLSKDGLLDPKGLTFECPRLVGSLSWLASQLSILYGEPNCKFFAIGILKESIMQRGSNLLLGKLTEKKVGGNVGMIGSDDGVSRKGNDTSEVKPVEDEKSSEDVGRGEVFVSQVAAAIAALHERSLFEERIRALRFSPPLSKSQLVMEHSYASARAIEERGRRPNYRPVLEHDGLLMYRVLSQDSGKTKTKEELLAEERDYKRRRSSYRGKKVKRNPTEVLRDIIEDHMEEIKQAGGIGCYVKAATDTEHNPVEPHPQYGTTHFSGLHSNLYDLQETNRKSPSYRKLLNVDASRHGTSESYHMRNSNQKSRYEKQEYGDDLERSRHDKGKTYDSESSVTHRNHSHVYDRKTQQKKQNDEHSYRYERDDSDYYLRKKDHSTRSTLTSRSLKRGYDYVSEDAGKERSRTYERRRSESVTQDAFGDRYDPIVSHEDYDARNDQLDYDGVQRHGTSTRRHLPNSHRI</sequence>
<feature type="compositionally biased region" description="Basic and acidic residues" evidence="1">
    <location>
        <begin position="296"/>
        <end position="316"/>
    </location>
</feature>
<feature type="compositionally biased region" description="Basic and acidic residues" evidence="1">
    <location>
        <begin position="405"/>
        <end position="416"/>
    </location>
</feature>
<organism evidence="2 3">
    <name type="scientific">Ananas comosus</name>
    <name type="common">Pineapple</name>
    <name type="synonym">Ananas ananas</name>
    <dbReference type="NCBI Taxonomy" id="4615"/>
    <lineage>
        <taxon>Eukaryota</taxon>
        <taxon>Viridiplantae</taxon>
        <taxon>Streptophyta</taxon>
        <taxon>Embryophyta</taxon>
        <taxon>Tracheophyta</taxon>
        <taxon>Spermatophyta</taxon>
        <taxon>Magnoliopsida</taxon>
        <taxon>Liliopsida</taxon>
        <taxon>Poales</taxon>
        <taxon>Bromeliaceae</taxon>
        <taxon>Bromelioideae</taxon>
        <taxon>Ananas</taxon>
    </lineage>
</organism>
<keyword evidence="2" id="KW-0687">Ribonucleoprotein</keyword>
<dbReference type="PANTHER" id="PTHR21402:SF10">
    <property type="entry name" value="U11_U12 SMALL NUCLEAR RIBONUCLEOPROTEIN 48 KDA PROTEIN"/>
    <property type="match status" value="1"/>
</dbReference>
<proteinExistence type="predicted"/>
<feature type="region of interest" description="Disordered" evidence="1">
    <location>
        <begin position="659"/>
        <end position="678"/>
    </location>
</feature>
<reference evidence="2 3" key="1">
    <citation type="journal article" date="2016" name="DNA Res.">
        <title>The draft genome of MD-2 pineapple using hybrid error correction of long reads.</title>
        <authorList>
            <person name="Redwan R.M."/>
            <person name="Saidin A."/>
            <person name="Kumar S.V."/>
        </authorList>
    </citation>
    <scope>NUCLEOTIDE SEQUENCE [LARGE SCALE GENOMIC DNA]</scope>
    <source>
        <strain evidence="3">cv. MD2</strain>
        <tissue evidence="2">Leaf</tissue>
    </source>
</reference>
<dbReference type="PANTHER" id="PTHR21402">
    <property type="entry name" value="GAMETOCYTE SPECIFIC FACTOR 1-RELATED"/>
    <property type="match status" value="1"/>
</dbReference>
<evidence type="ECO:0000313" key="2">
    <source>
        <dbReference type="EMBL" id="OAY70719.1"/>
    </source>
</evidence>
<evidence type="ECO:0000256" key="1">
    <source>
        <dbReference type="SAM" id="MobiDB-lite"/>
    </source>
</evidence>
<dbReference type="GO" id="GO:1990904">
    <property type="term" value="C:ribonucleoprotein complex"/>
    <property type="evidence" value="ECO:0007669"/>
    <property type="project" value="UniProtKB-KW"/>
</dbReference>
<feature type="compositionally biased region" description="Basic and acidic residues" evidence="1">
    <location>
        <begin position="525"/>
        <end position="548"/>
    </location>
</feature>
<comment type="caution">
    <text evidence="2">The sequence shown here is derived from an EMBL/GenBank/DDBJ whole genome shotgun (WGS) entry which is preliminary data.</text>
</comment>
<dbReference type="AlphaFoldDB" id="A0A199V0Z7"/>
<feature type="compositionally biased region" description="Basic residues" evidence="1">
    <location>
        <begin position="417"/>
        <end position="427"/>
    </location>
</feature>
<evidence type="ECO:0000313" key="3">
    <source>
        <dbReference type="Proteomes" id="UP000092600"/>
    </source>
</evidence>
<feature type="compositionally biased region" description="Basic and acidic residues" evidence="1">
    <location>
        <begin position="560"/>
        <end position="581"/>
    </location>
</feature>
<dbReference type="Proteomes" id="UP000092600">
    <property type="component" value="Unassembled WGS sequence"/>
</dbReference>
<feature type="compositionally biased region" description="Basic residues" evidence="1">
    <location>
        <begin position="666"/>
        <end position="678"/>
    </location>
</feature>
<feature type="region of interest" description="Disordered" evidence="1">
    <location>
        <begin position="405"/>
        <end position="427"/>
    </location>
</feature>
<accession>A0A199V0Z7</accession>
<gene>
    <name evidence="2" type="ORF">ACMD2_26443</name>
</gene>
<protein>
    <submittedName>
        <fullName evidence="2">U11/U12 small nuclear ribonucleoprotein 48 kDa protein</fullName>
    </submittedName>
</protein>
<feature type="compositionally biased region" description="Polar residues" evidence="1">
    <location>
        <begin position="513"/>
        <end position="524"/>
    </location>
</feature>
<feature type="region of interest" description="Disordered" evidence="1">
    <location>
        <begin position="613"/>
        <end position="643"/>
    </location>
</feature>
<feature type="region of interest" description="Disordered" evidence="1">
    <location>
        <begin position="505"/>
        <end position="581"/>
    </location>
</feature>
<dbReference type="InterPro" id="IPR051591">
    <property type="entry name" value="UPF0224_FAM112_RNA_Proc"/>
</dbReference>